<keyword evidence="5 6" id="KW-0949">S-adenosyl-L-methionine</keyword>
<dbReference type="HAMAP" id="MF_01877">
    <property type="entry name" value="16SrRNA_methyltr_I"/>
    <property type="match status" value="1"/>
</dbReference>
<dbReference type="Proteomes" id="UP000886129">
    <property type="component" value="Unassembled WGS sequence"/>
</dbReference>
<dbReference type="InterPro" id="IPR035996">
    <property type="entry name" value="4pyrrol_Methylase_sf"/>
</dbReference>
<sequence>MNGTTKGKLWIVSTPIGNLEDITVRALRILKEVPFILAEDTRRTSNLLKKLGIENKKLISFNVQNQNRRLHQVLSLLNTGNDMALVSDAGTPVISDPGNKLILECQKLKIDIDIAPGPSAVTSAVALSGFPGTHFVFLGFLPRGKNRRRLFRKISKGLYGEALIVFFESALRLKESLREWLEIVEDRECFIARELTKLHQELIRGYISEILESFPEQLKGEITVVVSGNASKSAEIR</sequence>
<dbReference type="PROSITE" id="PS01296">
    <property type="entry name" value="RSMI"/>
    <property type="match status" value="1"/>
</dbReference>
<evidence type="ECO:0000256" key="2">
    <source>
        <dbReference type="ARBA" id="ARBA00022552"/>
    </source>
</evidence>
<dbReference type="EMBL" id="DRTH01000226">
    <property type="protein sequence ID" value="HHF08869.1"/>
    <property type="molecule type" value="Genomic_DNA"/>
</dbReference>
<dbReference type="Pfam" id="PF00590">
    <property type="entry name" value="TP_methylase"/>
    <property type="match status" value="1"/>
</dbReference>
<evidence type="ECO:0000256" key="3">
    <source>
        <dbReference type="ARBA" id="ARBA00022603"/>
    </source>
</evidence>
<dbReference type="FunFam" id="3.40.1010.10:FF:000007">
    <property type="entry name" value="Ribosomal RNA small subunit methyltransferase I"/>
    <property type="match status" value="1"/>
</dbReference>
<dbReference type="GO" id="GO:0005737">
    <property type="term" value="C:cytoplasm"/>
    <property type="evidence" value="ECO:0007669"/>
    <property type="project" value="UniProtKB-SubCell"/>
</dbReference>
<evidence type="ECO:0000256" key="5">
    <source>
        <dbReference type="ARBA" id="ARBA00022691"/>
    </source>
</evidence>
<dbReference type="AlphaFoldDB" id="A0A7C5HWZ8"/>
<dbReference type="InterPro" id="IPR008189">
    <property type="entry name" value="rRNA_ssu_MeTfrase_I"/>
</dbReference>
<dbReference type="CDD" id="cd11648">
    <property type="entry name" value="RsmI"/>
    <property type="match status" value="1"/>
</dbReference>
<dbReference type="PANTHER" id="PTHR46111:SF1">
    <property type="entry name" value="RIBOSOMAL RNA SMALL SUBUNIT METHYLTRANSFERASE I"/>
    <property type="match status" value="1"/>
</dbReference>
<dbReference type="InterPro" id="IPR018063">
    <property type="entry name" value="SAM_MeTrfase_RsmI_CS"/>
</dbReference>
<dbReference type="EC" id="2.1.1.198" evidence="6"/>
<proteinExistence type="inferred from homology"/>
<dbReference type="Gene3D" id="3.30.950.10">
    <property type="entry name" value="Methyltransferase, Cobalt-precorrin-4 Transmethylase, Domain 2"/>
    <property type="match status" value="1"/>
</dbReference>
<protein>
    <recommendedName>
        <fullName evidence="6">Ribosomal RNA small subunit methyltransferase I</fullName>
        <ecNumber evidence="6">2.1.1.198</ecNumber>
    </recommendedName>
    <alternativeName>
        <fullName evidence="6">16S rRNA 2'-O-ribose C1402 methyltransferase</fullName>
    </alternativeName>
    <alternativeName>
        <fullName evidence="6">rRNA (cytidine-2'-O-)-methyltransferase RsmI</fullName>
    </alternativeName>
</protein>
<keyword evidence="3 6" id="KW-0489">Methyltransferase</keyword>
<dbReference type="InterPro" id="IPR000878">
    <property type="entry name" value="4pyrrol_Mease"/>
</dbReference>
<evidence type="ECO:0000256" key="4">
    <source>
        <dbReference type="ARBA" id="ARBA00022679"/>
    </source>
</evidence>
<comment type="similarity">
    <text evidence="6">Belongs to the methyltransferase superfamily. RsmI family.</text>
</comment>
<dbReference type="InterPro" id="IPR014777">
    <property type="entry name" value="4pyrrole_Mease_sub1"/>
</dbReference>
<keyword evidence="2 6" id="KW-0698">rRNA processing</keyword>
<dbReference type="NCBIfam" id="TIGR00096">
    <property type="entry name" value="16S rRNA (cytidine(1402)-2'-O)-methyltransferase"/>
    <property type="match status" value="1"/>
</dbReference>
<dbReference type="PIRSF" id="PIRSF005917">
    <property type="entry name" value="MTase_YraL"/>
    <property type="match status" value="1"/>
</dbReference>
<comment type="catalytic activity">
    <reaction evidence="6">
        <text>cytidine(1402) in 16S rRNA + S-adenosyl-L-methionine = 2'-O-methylcytidine(1402) in 16S rRNA + S-adenosyl-L-homocysteine + H(+)</text>
        <dbReference type="Rhea" id="RHEA:42924"/>
        <dbReference type="Rhea" id="RHEA-COMP:10285"/>
        <dbReference type="Rhea" id="RHEA-COMP:10286"/>
        <dbReference type="ChEBI" id="CHEBI:15378"/>
        <dbReference type="ChEBI" id="CHEBI:57856"/>
        <dbReference type="ChEBI" id="CHEBI:59789"/>
        <dbReference type="ChEBI" id="CHEBI:74495"/>
        <dbReference type="ChEBI" id="CHEBI:82748"/>
        <dbReference type="EC" id="2.1.1.198"/>
    </reaction>
</comment>
<organism evidence="8">
    <name type="scientific">Kosmotoga arenicorallina</name>
    <dbReference type="NCBI Taxonomy" id="688066"/>
    <lineage>
        <taxon>Bacteria</taxon>
        <taxon>Thermotogati</taxon>
        <taxon>Thermotogota</taxon>
        <taxon>Thermotogae</taxon>
        <taxon>Kosmotogales</taxon>
        <taxon>Kosmotogaceae</taxon>
        <taxon>Kosmotoga</taxon>
    </lineage>
</organism>
<gene>
    <name evidence="6 8" type="primary">rsmI</name>
    <name evidence="8" type="ORF">ENL26_03795</name>
</gene>
<dbReference type="InterPro" id="IPR014776">
    <property type="entry name" value="4pyrrole_Mease_sub2"/>
</dbReference>
<feature type="domain" description="Tetrapyrrole methylase" evidence="7">
    <location>
        <begin position="8"/>
        <end position="210"/>
    </location>
</feature>
<evidence type="ECO:0000313" key="8">
    <source>
        <dbReference type="EMBL" id="HHF08869.1"/>
    </source>
</evidence>
<accession>A0A7C5HWZ8</accession>
<comment type="function">
    <text evidence="6">Catalyzes the 2'-O-methylation of the ribose of cytidine 1402 (C1402) in 16S rRNA.</text>
</comment>
<dbReference type="PANTHER" id="PTHR46111">
    <property type="entry name" value="RIBOSOMAL RNA SMALL SUBUNIT METHYLTRANSFERASE I"/>
    <property type="match status" value="1"/>
</dbReference>
<reference evidence="8" key="1">
    <citation type="journal article" date="2020" name="mSystems">
        <title>Genome- and Community-Level Interaction Insights into Carbon Utilization and Element Cycling Functions of Hydrothermarchaeota in Hydrothermal Sediment.</title>
        <authorList>
            <person name="Zhou Z."/>
            <person name="Liu Y."/>
            <person name="Xu W."/>
            <person name="Pan J."/>
            <person name="Luo Z.H."/>
            <person name="Li M."/>
        </authorList>
    </citation>
    <scope>NUCLEOTIDE SEQUENCE [LARGE SCALE GENOMIC DNA]</scope>
    <source>
        <strain evidence="8">HyVt-80</strain>
    </source>
</reference>
<name>A0A7C5HWZ8_9BACT</name>
<keyword evidence="4 6" id="KW-0808">Transferase</keyword>
<comment type="subcellular location">
    <subcellularLocation>
        <location evidence="6">Cytoplasm</location>
    </subcellularLocation>
</comment>
<dbReference type="GO" id="GO:0070677">
    <property type="term" value="F:rRNA (cytosine-2'-O-)-methyltransferase activity"/>
    <property type="evidence" value="ECO:0007669"/>
    <property type="project" value="UniProtKB-UniRule"/>
</dbReference>
<evidence type="ECO:0000259" key="7">
    <source>
        <dbReference type="Pfam" id="PF00590"/>
    </source>
</evidence>
<keyword evidence="1 6" id="KW-0963">Cytoplasm</keyword>
<evidence type="ECO:0000256" key="1">
    <source>
        <dbReference type="ARBA" id="ARBA00022490"/>
    </source>
</evidence>
<evidence type="ECO:0000256" key="6">
    <source>
        <dbReference type="HAMAP-Rule" id="MF_01877"/>
    </source>
</evidence>
<dbReference type="SUPFAM" id="SSF53790">
    <property type="entry name" value="Tetrapyrrole methylase"/>
    <property type="match status" value="1"/>
</dbReference>
<comment type="caution">
    <text evidence="8">The sequence shown here is derived from an EMBL/GenBank/DDBJ whole genome shotgun (WGS) entry which is preliminary data.</text>
</comment>
<dbReference type="Gene3D" id="3.40.1010.10">
    <property type="entry name" value="Cobalt-precorrin-4 Transmethylase, Domain 1"/>
    <property type="match status" value="1"/>
</dbReference>